<accession>A0ABV1E244</accession>
<dbReference type="PROSITE" id="PS51900">
    <property type="entry name" value="CB"/>
    <property type="match status" value="1"/>
</dbReference>
<evidence type="ECO:0000256" key="1">
    <source>
        <dbReference type="ARBA" id="ARBA00003283"/>
    </source>
</evidence>
<evidence type="ECO:0000256" key="5">
    <source>
        <dbReference type="ARBA" id="ARBA00023172"/>
    </source>
</evidence>
<evidence type="ECO:0000313" key="10">
    <source>
        <dbReference type="Proteomes" id="UP001489509"/>
    </source>
</evidence>
<feature type="domain" description="Core-binding (CB)" evidence="8">
    <location>
        <begin position="65"/>
        <end position="149"/>
    </location>
</feature>
<organism evidence="9 10">
    <name type="scientific">Solibaculum intestinale</name>
    <dbReference type="NCBI Taxonomy" id="3133165"/>
    <lineage>
        <taxon>Bacteria</taxon>
        <taxon>Bacillati</taxon>
        <taxon>Bacillota</taxon>
        <taxon>Clostridia</taxon>
        <taxon>Eubacteriales</taxon>
        <taxon>Oscillospiraceae</taxon>
        <taxon>Solibaculum</taxon>
    </lineage>
</organism>
<dbReference type="InterPro" id="IPR004107">
    <property type="entry name" value="Integrase_SAM-like_N"/>
</dbReference>
<dbReference type="InterPro" id="IPR044068">
    <property type="entry name" value="CB"/>
</dbReference>
<evidence type="ECO:0000256" key="4">
    <source>
        <dbReference type="ARBA" id="ARBA00023125"/>
    </source>
</evidence>
<keyword evidence="5" id="KW-0233">DNA recombination</keyword>
<dbReference type="SUPFAM" id="SSF56349">
    <property type="entry name" value="DNA breaking-rejoining enzymes"/>
    <property type="match status" value="1"/>
</dbReference>
<keyword evidence="3" id="KW-0229">DNA integration</keyword>
<dbReference type="EMBL" id="JBBMFD010000023">
    <property type="protein sequence ID" value="MEQ2441384.1"/>
    <property type="molecule type" value="Genomic_DNA"/>
</dbReference>
<evidence type="ECO:0000256" key="2">
    <source>
        <dbReference type="ARBA" id="ARBA00008857"/>
    </source>
</evidence>
<dbReference type="Proteomes" id="UP001489509">
    <property type="component" value="Unassembled WGS sequence"/>
</dbReference>
<keyword evidence="4 6" id="KW-0238">DNA-binding</keyword>
<protein>
    <submittedName>
        <fullName evidence="9">Tyrosine-type recombinase/integrase</fullName>
    </submittedName>
</protein>
<proteinExistence type="inferred from homology"/>
<name>A0ABV1E244_9FIRM</name>
<evidence type="ECO:0000313" key="9">
    <source>
        <dbReference type="EMBL" id="MEQ2441384.1"/>
    </source>
</evidence>
<dbReference type="InterPro" id="IPR013762">
    <property type="entry name" value="Integrase-like_cat_sf"/>
</dbReference>
<feature type="domain" description="Tyr recombinase" evidence="7">
    <location>
        <begin position="170"/>
        <end position="368"/>
    </location>
</feature>
<evidence type="ECO:0000256" key="6">
    <source>
        <dbReference type="PROSITE-ProRule" id="PRU01248"/>
    </source>
</evidence>
<dbReference type="Pfam" id="PF14659">
    <property type="entry name" value="Phage_int_SAM_3"/>
    <property type="match status" value="1"/>
</dbReference>
<dbReference type="CDD" id="cd01189">
    <property type="entry name" value="INT_ICEBs1_C_like"/>
    <property type="match status" value="1"/>
</dbReference>
<dbReference type="InterPro" id="IPR011010">
    <property type="entry name" value="DNA_brk_join_enz"/>
</dbReference>
<gene>
    <name evidence="9" type="ORF">WMO26_11150</name>
</gene>
<keyword evidence="10" id="KW-1185">Reference proteome</keyword>
<dbReference type="Gene3D" id="1.10.443.10">
    <property type="entry name" value="Intergrase catalytic core"/>
    <property type="match status" value="1"/>
</dbReference>
<dbReference type="InterPro" id="IPR050090">
    <property type="entry name" value="Tyrosine_recombinase_XerCD"/>
</dbReference>
<evidence type="ECO:0000259" key="8">
    <source>
        <dbReference type="PROSITE" id="PS51900"/>
    </source>
</evidence>
<comment type="similarity">
    <text evidence="2">Belongs to the 'phage' integrase family.</text>
</comment>
<reference evidence="9 10" key="1">
    <citation type="submission" date="2024-03" db="EMBL/GenBank/DDBJ databases">
        <title>Human intestinal bacterial collection.</title>
        <authorList>
            <person name="Pauvert C."/>
            <person name="Hitch T.C.A."/>
            <person name="Clavel T."/>
        </authorList>
    </citation>
    <scope>NUCLEOTIDE SEQUENCE [LARGE SCALE GENOMIC DNA]</scope>
    <source>
        <strain evidence="9 10">CLA-JM-H44</strain>
    </source>
</reference>
<dbReference type="PROSITE" id="PS51898">
    <property type="entry name" value="TYR_RECOMBINASE"/>
    <property type="match status" value="1"/>
</dbReference>
<dbReference type="RefSeq" id="WP_349220443.1">
    <property type="nucleotide sequence ID" value="NZ_JBBMFD010000023.1"/>
</dbReference>
<dbReference type="InterPro" id="IPR002104">
    <property type="entry name" value="Integrase_catalytic"/>
</dbReference>
<comment type="function">
    <text evidence="1">Site-specific tyrosine recombinase, which acts by catalyzing the cutting and rejoining of the recombining DNA molecules.</text>
</comment>
<dbReference type="Gene3D" id="1.10.150.130">
    <property type="match status" value="1"/>
</dbReference>
<comment type="caution">
    <text evidence="9">The sequence shown here is derived from an EMBL/GenBank/DDBJ whole genome shotgun (WGS) entry which is preliminary data.</text>
</comment>
<dbReference type="PANTHER" id="PTHR30349">
    <property type="entry name" value="PHAGE INTEGRASE-RELATED"/>
    <property type="match status" value="1"/>
</dbReference>
<dbReference type="InterPro" id="IPR010998">
    <property type="entry name" value="Integrase_recombinase_N"/>
</dbReference>
<dbReference type="Pfam" id="PF00589">
    <property type="entry name" value="Phage_integrase"/>
    <property type="match status" value="1"/>
</dbReference>
<evidence type="ECO:0000259" key="7">
    <source>
        <dbReference type="PROSITE" id="PS51898"/>
    </source>
</evidence>
<dbReference type="PANTHER" id="PTHR30349:SF64">
    <property type="entry name" value="PROPHAGE INTEGRASE INTD-RELATED"/>
    <property type="match status" value="1"/>
</dbReference>
<sequence>MTGSLAKKNGKYHVVLSYKDEDMVRRQKWISTGLDIKNNKRKAEEFLKEILREYEDKNIKLCKTILFCDFILEWLEVIKSNICANTYENYRMVINTHIVPYFRNNGIKLQDLQPNHLQKYYNYKIECGLSPNTIYKHHANIHKCLKYALTLNLIAYNPADRVQLPKKKKYIAKYLNNEQLKKLFQLVKGSPIESAVYLTANLGLRRSEVLGLQWDAVDFEKKAITIKRTAINVKGAVLYQDNVKTASSYRTLPLTPTILGYLKKLLKEQKEHRLLLGSEYNENSKICKFENGDPLKPDFVSHTFKRIMEQNDLPVIRFHDLRHSCASLLFELGFDLKDIQEWLGHSDIYTTGNIYLHTQFKSKVDMASKISERLA</sequence>
<evidence type="ECO:0000256" key="3">
    <source>
        <dbReference type="ARBA" id="ARBA00022908"/>
    </source>
</evidence>